<proteinExistence type="predicted"/>
<keyword evidence="3" id="KW-0479">Metal-binding</keyword>
<evidence type="ECO:0000313" key="7">
    <source>
        <dbReference type="EMBL" id="SVB20004.1"/>
    </source>
</evidence>
<keyword evidence="5" id="KW-0408">Iron</keyword>
<dbReference type="GO" id="GO:0020037">
    <property type="term" value="F:heme binding"/>
    <property type="evidence" value="ECO:0007669"/>
    <property type="project" value="InterPro"/>
</dbReference>
<dbReference type="InterPro" id="IPR009056">
    <property type="entry name" value="Cyt_c-like_dom"/>
</dbReference>
<reference evidence="7" key="1">
    <citation type="submission" date="2018-05" db="EMBL/GenBank/DDBJ databases">
        <authorList>
            <person name="Lanie J.A."/>
            <person name="Ng W.-L."/>
            <person name="Kazmierczak K.M."/>
            <person name="Andrzejewski T.M."/>
            <person name="Davidsen T.M."/>
            <person name="Wayne K.J."/>
            <person name="Tettelin H."/>
            <person name="Glass J.I."/>
            <person name="Rusch D."/>
            <person name="Podicherti R."/>
            <person name="Tsui H.-C.T."/>
            <person name="Winkler M.E."/>
        </authorList>
    </citation>
    <scope>NUCLEOTIDE SEQUENCE</scope>
</reference>
<evidence type="ECO:0000256" key="3">
    <source>
        <dbReference type="ARBA" id="ARBA00022723"/>
    </source>
</evidence>
<keyword evidence="2" id="KW-0349">Heme</keyword>
<gene>
    <name evidence="7" type="ORF">METZ01_LOCUS172858</name>
</gene>
<dbReference type="InterPro" id="IPR036909">
    <property type="entry name" value="Cyt_c-like_dom_sf"/>
</dbReference>
<feature type="non-terminal residue" evidence="7">
    <location>
        <position position="1"/>
    </location>
</feature>
<evidence type="ECO:0000256" key="1">
    <source>
        <dbReference type="ARBA" id="ARBA00022448"/>
    </source>
</evidence>
<keyword evidence="4" id="KW-0249">Electron transport</keyword>
<evidence type="ECO:0000256" key="2">
    <source>
        <dbReference type="ARBA" id="ARBA00022617"/>
    </source>
</evidence>
<keyword evidence="1" id="KW-0813">Transport</keyword>
<dbReference type="PANTHER" id="PTHR11961">
    <property type="entry name" value="CYTOCHROME C"/>
    <property type="match status" value="1"/>
</dbReference>
<dbReference type="PROSITE" id="PS51007">
    <property type="entry name" value="CYTC"/>
    <property type="match status" value="1"/>
</dbReference>
<dbReference type="EMBL" id="UINC01032402">
    <property type="protein sequence ID" value="SVB20004.1"/>
    <property type="molecule type" value="Genomic_DNA"/>
</dbReference>
<evidence type="ECO:0000256" key="5">
    <source>
        <dbReference type="ARBA" id="ARBA00023004"/>
    </source>
</evidence>
<evidence type="ECO:0000256" key="4">
    <source>
        <dbReference type="ARBA" id="ARBA00022982"/>
    </source>
</evidence>
<dbReference type="AlphaFoldDB" id="A0A382C299"/>
<protein>
    <recommendedName>
        <fullName evidence="6">Cytochrome c domain-containing protein</fullName>
    </recommendedName>
</protein>
<evidence type="ECO:0000259" key="6">
    <source>
        <dbReference type="PROSITE" id="PS51007"/>
    </source>
</evidence>
<accession>A0A382C299</accession>
<sequence>TDVIFYVEKPEKSAYQVATVTTVASTTSAETGSVSSESGNIMALFASTSAAEGAKVFKKCAACHSIAEGDSNKIGPALWGVLGRSAGSIPNYKYSKAMAAYGKNWSFEEMNGFLIKPKDWIKGTKMSFAGLKKPKERAAVILYMNENTNSPLPLQ</sequence>
<dbReference type="SUPFAM" id="SSF46626">
    <property type="entry name" value="Cytochrome c"/>
    <property type="match status" value="1"/>
</dbReference>
<dbReference type="GO" id="GO:0009055">
    <property type="term" value="F:electron transfer activity"/>
    <property type="evidence" value="ECO:0007669"/>
    <property type="project" value="InterPro"/>
</dbReference>
<dbReference type="GO" id="GO:0046872">
    <property type="term" value="F:metal ion binding"/>
    <property type="evidence" value="ECO:0007669"/>
    <property type="project" value="UniProtKB-KW"/>
</dbReference>
<dbReference type="InterPro" id="IPR002327">
    <property type="entry name" value="Cyt_c_1A/1B"/>
</dbReference>
<dbReference type="PRINTS" id="PR00604">
    <property type="entry name" value="CYTCHRMECIAB"/>
</dbReference>
<organism evidence="7">
    <name type="scientific">marine metagenome</name>
    <dbReference type="NCBI Taxonomy" id="408172"/>
    <lineage>
        <taxon>unclassified sequences</taxon>
        <taxon>metagenomes</taxon>
        <taxon>ecological metagenomes</taxon>
    </lineage>
</organism>
<dbReference type="Gene3D" id="1.10.760.10">
    <property type="entry name" value="Cytochrome c-like domain"/>
    <property type="match status" value="1"/>
</dbReference>
<name>A0A382C299_9ZZZZ</name>
<dbReference type="Pfam" id="PF00034">
    <property type="entry name" value="Cytochrom_C"/>
    <property type="match status" value="1"/>
</dbReference>
<feature type="domain" description="Cytochrome c" evidence="6">
    <location>
        <begin position="48"/>
        <end position="148"/>
    </location>
</feature>